<dbReference type="RefSeq" id="WP_014296335.1">
    <property type="nucleotide sequence ID" value="NC_016751.1"/>
</dbReference>
<dbReference type="InterPro" id="IPR011551">
    <property type="entry name" value="NTP_PyrPHydrolase_MazG"/>
</dbReference>
<dbReference type="GO" id="GO:0046061">
    <property type="term" value="P:dATP catabolic process"/>
    <property type="evidence" value="ECO:0007669"/>
    <property type="project" value="TreeGrafter"/>
</dbReference>
<reference evidence="2 3" key="1">
    <citation type="journal article" date="2012" name="J. Bacteriol.">
        <title>Complete Genome Sequence of the Thermophilic, Piezophilic, Heterotrophic Bacterium Marinitoga piezophila KA3.</title>
        <authorList>
            <person name="Lucas S."/>
            <person name="Han J."/>
            <person name="Lapidus A."/>
            <person name="Cheng J.F."/>
            <person name="Goodwin L.A."/>
            <person name="Pitluck S."/>
            <person name="Peters L."/>
            <person name="Mikhailova N."/>
            <person name="Teshima H."/>
            <person name="Detter J.C."/>
            <person name="Han C."/>
            <person name="Tapia R."/>
            <person name="Land M."/>
            <person name="Hauser L."/>
            <person name="Kyrpides N.C."/>
            <person name="Ivanova N."/>
            <person name="Pagani I."/>
            <person name="Vannier P."/>
            <person name="Oger P."/>
            <person name="Bartlett D.H."/>
            <person name="Noll K.M."/>
            <person name="Woyke T."/>
            <person name="Jebbar M."/>
        </authorList>
    </citation>
    <scope>NUCLEOTIDE SEQUENCE [LARGE SCALE GENOMIC DNA]</scope>
    <source>
        <strain evidence="3">DSM 14283 / JCM 11233 / KA3</strain>
    </source>
</reference>
<dbReference type="SUPFAM" id="SSF101386">
    <property type="entry name" value="all-alpha NTP pyrophosphatases"/>
    <property type="match status" value="1"/>
</dbReference>
<dbReference type="GO" id="GO:0006203">
    <property type="term" value="P:dGTP catabolic process"/>
    <property type="evidence" value="ECO:0007669"/>
    <property type="project" value="TreeGrafter"/>
</dbReference>
<dbReference type="GO" id="GO:0046076">
    <property type="term" value="P:dTTP catabolic process"/>
    <property type="evidence" value="ECO:0007669"/>
    <property type="project" value="TreeGrafter"/>
</dbReference>
<dbReference type="EMBL" id="CP003257">
    <property type="protein sequence ID" value="AEX85263.1"/>
    <property type="molecule type" value="Genomic_DNA"/>
</dbReference>
<accession>H2J6Z8</accession>
<dbReference type="Gene3D" id="1.10.287.1080">
    <property type="entry name" value="MazG-like"/>
    <property type="match status" value="1"/>
</dbReference>
<dbReference type="Proteomes" id="UP000007161">
    <property type="component" value="Chromosome"/>
</dbReference>
<evidence type="ECO:0000259" key="1">
    <source>
        <dbReference type="Pfam" id="PF03819"/>
    </source>
</evidence>
<dbReference type="PANTHER" id="PTHR30522">
    <property type="entry name" value="NUCLEOSIDE TRIPHOSPHATE PYROPHOSPHOHYDROLASE"/>
    <property type="match status" value="1"/>
</dbReference>
<dbReference type="Pfam" id="PF03819">
    <property type="entry name" value="MazG"/>
    <property type="match status" value="1"/>
</dbReference>
<dbReference type="GO" id="GO:0046047">
    <property type="term" value="P:TTP catabolic process"/>
    <property type="evidence" value="ECO:0007669"/>
    <property type="project" value="TreeGrafter"/>
</dbReference>
<keyword evidence="2" id="KW-0808">Transferase</keyword>
<name>H2J6Z8_MARPK</name>
<dbReference type="KEGG" id="mpz:Marpi_0847"/>
<sequence>MDKKFLEEFKKLYDIVQRNIEKCPWISSINTEYMLNETESEINEIREAIKNEDIENLEEEIGDLIYDAFLVLKIAERDYNVSSEKIINGVVNKISNRKPWLFWDKPITKEEASKIWKERKEAEKREKNKKL</sequence>
<proteinExistence type="predicted"/>
<dbReference type="eggNOG" id="COG1694">
    <property type="taxonomic scope" value="Bacteria"/>
</dbReference>
<dbReference type="GO" id="GO:0008168">
    <property type="term" value="F:methyltransferase activity"/>
    <property type="evidence" value="ECO:0007669"/>
    <property type="project" value="UniProtKB-KW"/>
</dbReference>
<dbReference type="InterPro" id="IPR004518">
    <property type="entry name" value="MazG-like_dom"/>
</dbReference>
<dbReference type="GO" id="GO:0047429">
    <property type="term" value="F:nucleoside triphosphate diphosphatase activity"/>
    <property type="evidence" value="ECO:0007669"/>
    <property type="project" value="TreeGrafter"/>
</dbReference>
<dbReference type="HOGENOM" id="CLU_038356_4_1_0"/>
<organism evidence="2 3">
    <name type="scientific">Marinitoga piezophila (strain DSM 14283 / JCM 11233 / KA3)</name>
    <dbReference type="NCBI Taxonomy" id="443254"/>
    <lineage>
        <taxon>Bacteria</taxon>
        <taxon>Thermotogati</taxon>
        <taxon>Thermotogota</taxon>
        <taxon>Thermotogae</taxon>
        <taxon>Petrotogales</taxon>
        <taxon>Petrotogaceae</taxon>
        <taxon>Marinitoga</taxon>
    </lineage>
</organism>
<keyword evidence="2" id="KW-0489">Methyltransferase</keyword>
<dbReference type="GO" id="GO:0032259">
    <property type="term" value="P:methylation"/>
    <property type="evidence" value="ECO:0007669"/>
    <property type="project" value="UniProtKB-KW"/>
</dbReference>
<dbReference type="STRING" id="443254.Marpi_0847"/>
<evidence type="ECO:0000313" key="2">
    <source>
        <dbReference type="EMBL" id="AEX85263.1"/>
    </source>
</evidence>
<protein>
    <submittedName>
        <fullName evidence="2">Protein with tetrapyrrole methyltransferase and pyrophosphatase domains</fullName>
    </submittedName>
</protein>
<dbReference type="PANTHER" id="PTHR30522:SF0">
    <property type="entry name" value="NUCLEOSIDE TRIPHOSPHATE PYROPHOSPHOHYDROLASE"/>
    <property type="match status" value="1"/>
</dbReference>
<dbReference type="GO" id="GO:0046052">
    <property type="term" value="P:UTP catabolic process"/>
    <property type="evidence" value="ECO:0007669"/>
    <property type="project" value="TreeGrafter"/>
</dbReference>
<keyword evidence="3" id="KW-1185">Reference proteome</keyword>
<dbReference type="GO" id="GO:0046081">
    <property type="term" value="P:dUTP catabolic process"/>
    <property type="evidence" value="ECO:0007669"/>
    <property type="project" value="TreeGrafter"/>
</dbReference>
<dbReference type="OrthoDB" id="37666at2"/>
<feature type="domain" description="NTP pyrophosphohydrolase MazG-like" evidence="1">
    <location>
        <begin position="32"/>
        <end position="102"/>
    </location>
</feature>
<reference evidence="3" key="2">
    <citation type="submission" date="2012-01" db="EMBL/GenBank/DDBJ databases">
        <title>Complete sequence of chromosome of Marinitoga piezophila KA3.</title>
        <authorList>
            <person name="Lucas S."/>
            <person name="Han J."/>
            <person name="Lapidus A."/>
            <person name="Cheng J.-F."/>
            <person name="Goodwin L."/>
            <person name="Pitluck S."/>
            <person name="Peters L."/>
            <person name="Mikhailova N."/>
            <person name="Teshima H."/>
            <person name="Detter J.C."/>
            <person name="Han C."/>
            <person name="Tapia R."/>
            <person name="Land M."/>
            <person name="Hauser L."/>
            <person name="Kyrpides N."/>
            <person name="Ivanova N."/>
            <person name="Pagani I."/>
            <person name="Jebbar M."/>
            <person name="Vannier P."/>
            <person name="Oger P."/>
            <person name="Cario A."/>
            <person name="Bartlett D."/>
            <person name="Noll K.M."/>
            <person name="Woyke T."/>
        </authorList>
    </citation>
    <scope>NUCLEOTIDE SEQUENCE [LARGE SCALE GENOMIC DNA]</scope>
    <source>
        <strain evidence="3">DSM 14283 / JCM 11233 / KA3</strain>
    </source>
</reference>
<gene>
    <name evidence="2" type="ordered locus">Marpi_0847</name>
</gene>
<evidence type="ECO:0000313" key="3">
    <source>
        <dbReference type="Proteomes" id="UP000007161"/>
    </source>
</evidence>
<dbReference type="AlphaFoldDB" id="H2J6Z8"/>